<reference evidence="3 4" key="1">
    <citation type="submission" date="2023-08" db="EMBL/GenBank/DDBJ databases">
        <title>A Necator americanus chromosomal reference genome.</title>
        <authorList>
            <person name="Ilik V."/>
            <person name="Petrzelkova K.J."/>
            <person name="Pardy F."/>
            <person name="Fuh T."/>
            <person name="Niatou-Singa F.S."/>
            <person name="Gouil Q."/>
            <person name="Baker L."/>
            <person name="Ritchie M.E."/>
            <person name="Jex A.R."/>
            <person name="Gazzola D."/>
            <person name="Li H."/>
            <person name="Toshio Fujiwara R."/>
            <person name="Zhan B."/>
            <person name="Aroian R.V."/>
            <person name="Pafco B."/>
            <person name="Schwarz E.M."/>
        </authorList>
    </citation>
    <scope>NUCLEOTIDE SEQUENCE [LARGE SCALE GENOMIC DNA]</scope>
    <source>
        <strain evidence="3 4">Aroian</strain>
        <tissue evidence="3">Whole animal</tissue>
    </source>
</reference>
<evidence type="ECO:0000313" key="4">
    <source>
        <dbReference type="Proteomes" id="UP001303046"/>
    </source>
</evidence>
<accession>A0ABR1D3B1</accession>
<dbReference type="InterPro" id="IPR040192">
    <property type="entry name" value="CUEDC1"/>
</dbReference>
<protein>
    <recommendedName>
        <fullName evidence="2">CUE domain-containing protein</fullName>
    </recommendedName>
</protein>
<feature type="region of interest" description="Disordered" evidence="1">
    <location>
        <begin position="256"/>
        <end position="286"/>
    </location>
</feature>
<dbReference type="PANTHER" id="PTHR13467:SF3">
    <property type="entry name" value="CUE DOMAIN-CONTAINING PROTEIN 1"/>
    <property type="match status" value="1"/>
</dbReference>
<sequence length="330" mass="37488">MEGLVGTRADSNHRPTEGVDTAELLTDCAIPTFNTRDIPTVLQPVPLLLYDMNYAKNYVQYKTRDGQAKRPEGEIEVRAEFIVECPRMAEEAKEEFLEFETAMRDFSTMFPSISHAEIERVLRSNDGDVARTVDDLLLISLETTQISTTASTSFRSQSAPSAAAKAVHFASSARRSADDASPSMRAGKILRVSRLSADDVVRERARIEKMKRENERRLDVVCDEKEARLLEDEQLALLMQNKEFIRWLRREQFPYMSSSSHTTKPQRKRSSHGKDHGPRVPEGPVVDELIINAEPDLKDRLKNVSKVSKERLLQLAARFRRSNDAHLNAF</sequence>
<dbReference type="InterPro" id="IPR009060">
    <property type="entry name" value="UBA-like_sf"/>
</dbReference>
<feature type="domain" description="CUE" evidence="2">
    <location>
        <begin position="98"/>
        <end position="141"/>
    </location>
</feature>
<name>A0ABR1D3B1_NECAM</name>
<keyword evidence="4" id="KW-1185">Reference proteome</keyword>
<dbReference type="InterPro" id="IPR003892">
    <property type="entry name" value="CUE"/>
</dbReference>
<proteinExistence type="predicted"/>
<dbReference type="PANTHER" id="PTHR13467">
    <property type="entry name" value="CUE DOMAIN CONTAINING PROTEIN 1"/>
    <property type="match status" value="1"/>
</dbReference>
<dbReference type="EMBL" id="JAVFWL010000003">
    <property type="protein sequence ID" value="KAK6744240.1"/>
    <property type="molecule type" value="Genomic_DNA"/>
</dbReference>
<evidence type="ECO:0000259" key="2">
    <source>
        <dbReference type="PROSITE" id="PS51140"/>
    </source>
</evidence>
<comment type="caution">
    <text evidence="3">The sequence shown here is derived from an EMBL/GenBank/DDBJ whole genome shotgun (WGS) entry which is preliminary data.</text>
</comment>
<dbReference type="Proteomes" id="UP001303046">
    <property type="component" value="Unassembled WGS sequence"/>
</dbReference>
<dbReference type="PROSITE" id="PS51140">
    <property type="entry name" value="CUE"/>
    <property type="match status" value="1"/>
</dbReference>
<dbReference type="SUPFAM" id="SSF46934">
    <property type="entry name" value="UBA-like"/>
    <property type="match status" value="1"/>
</dbReference>
<evidence type="ECO:0000313" key="3">
    <source>
        <dbReference type="EMBL" id="KAK6744240.1"/>
    </source>
</evidence>
<dbReference type="Gene3D" id="1.10.8.10">
    <property type="entry name" value="DNA helicase RuvA subunit, C-terminal domain"/>
    <property type="match status" value="1"/>
</dbReference>
<organism evidence="3 4">
    <name type="scientific">Necator americanus</name>
    <name type="common">Human hookworm</name>
    <dbReference type="NCBI Taxonomy" id="51031"/>
    <lineage>
        <taxon>Eukaryota</taxon>
        <taxon>Metazoa</taxon>
        <taxon>Ecdysozoa</taxon>
        <taxon>Nematoda</taxon>
        <taxon>Chromadorea</taxon>
        <taxon>Rhabditida</taxon>
        <taxon>Rhabditina</taxon>
        <taxon>Rhabditomorpha</taxon>
        <taxon>Strongyloidea</taxon>
        <taxon>Ancylostomatidae</taxon>
        <taxon>Bunostominae</taxon>
        <taxon>Necator</taxon>
    </lineage>
</organism>
<evidence type="ECO:0000256" key="1">
    <source>
        <dbReference type="SAM" id="MobiDB-lite"/>
    </source>
</evidence>
<dbReference type="SMART" id="SM00546">
    <property type="entry name" value="CUE"/>
    <property type="match status" value="1"/>
</dbReference>
<dbReference type="Pfam" id="PF02845">
    <property type="entry name" value="CUE"/>
    <property type="match status" value="1"/>
</dbReference>
<gene>
    <name evidence="3" type="primary">Necator_chrIII.g11896</name>
    <name evidence="3" type="ORF">RB195_011130</name>
</gene>